<dbReference type="InterPro" id="IPR047291">
    <property type="entry name" value="CH_SYNE1_rpt2"/>
</dbReference>
<dbReference type="Pfam" id="PF25034">
    <property type="entry name" value="Spectrin_SYNE1"/>
    <property type="match status" value="1"/>
</dbReference>
<feature type="coiled-coil region" evidence="7">
    <location>
        <begin position="4851"/>
        <end position="4931"/>
    </location>
</feature>
<keyword evidence="5" id="KW-0472">Membrane</keyword>
<organism evidence="10 11">
    <name type="scientific">Xylocopa violacea</name>
    <name type="common">Violet carpenter bee</name>
    <name type="synonym">Apis violacea</name>
    <dbReference type="NCBI Taxonomy" id="135666"/>
    <lineage>
        <taxon>Eukaryota</taxon>
        <taxon>Metazoa</taxon>
        <taxon>Ecdysozoa</taxon>
        <taxon>Arthropoda</taxon>
        <taxon>Hexapoda</taxon>
        <taxon>Insecta</taxon>
        <taxon>Pterygota</taxon>
        <taxon>Neoptera</taxon>
        <taxon>Endopterygota</taxon>
        <taxon>Hymenoptera</taxon>
        <taxon>Apocrita</taxon>
        <taxon>Aculeata</taxon>
        <taxon>Apoidea</taxon>
        <taxon>Anthophila</taxon>
        <taxon>Apidae</taxon>
        <taxon>Xylocopa</taxon>
        <taxon>Xylocopa</taxon>
    </lineage>
</organism>
<dbReference type="CDD" id="cd21243">
    <property type="entry name" value="CH_SYNE1_rpt2"/>
    <property type="match status" value="1"/>
</dbReference>
<feature type="coiled-coil region" evidence="7">
    <location>
        <begin position="2034"/>
        <end position="2068"/>
    </location>
</feature>
<evidence type="ECO:0000256" key="5">
    <source>
        <dbReference type="ARBA" id="ARBA00023136"/>
    </source>
</evidence>
<evidence type="ECO:0000313" key="10">
    <source>
        <dbReference type="EMBL" id="CAL7946199.1"/>
    </source>
</evidence>
<feature type="coiled-coil region" evidence="7">
    <location>
        <begin position="5995"/>
        <end position="6056"/>
    </location>
</feature>
<feature type="coiled-coil region" evidence="7">
    <location>
        <begin position="6810"/>
        <end position="6911"/>
    </location>
</feature>
<dbReference type="PROSITE" id="PS00020">
    <property type="entry name" value="ACTININ_2"/>
    <property type="match status" value="1"/>
</dbReference>
<feature type="coiled-coil region" evidence="7">
    <location>
        <begin position="6265"/>
        <end position="6299"/>
    </location>
</feature>
<keyword evidence="7" id="KW-0175">Coiled coil</keyword>
<dbReference type="Pfam" id="PF00435">
    <property type="entry name" value="Spectrin"/>
    <property type="match status" value="7"/>
</dbReference>
<dbReference type="InterPro" id="IPR036872">
    <property type="entry name" value="CH_dom_sf"/>
</dbReference>
<dbReference type="InterPro" id="IPR057057">
    <property type="entry name" value="Spectrin_SYNE1"/>
</dbReference>
<feature type="coiled-coil region" evidence="7">
    <location>
        <begin position="2746"/>
        <end position="2780"/>
    </location>
</feature>
<feature type="coiled-coil region" evidence="7">
    <location>
        <begin position="6173"/>
        <end position="6225"/>
    </location>
</feature>
<dbReference type="SMART" id="SM00033">
    <property type="entry name" value="CH"/>
    <property type="match status" value="2"/>
</dbReference>
<feature type="coiled-coil region" evidence="7">
    <location>
        <begin position="4473"/>
        <end position="4545"/>
    </location>
</feature>
<evidence type="ECO:0000256" key="7">
    <source>
        <dbReference type="SAM" id="Coils"/>
    </source>
</evidence>
<feature type="compositionally biased region" description="Polar residues" evidence="8">
    <location>
        <begin position="120"/>
        <end position="132"/>
    </location>
</feature>
<evidence type="ECO:0000256" key="6">
    <source>
        <dbReference type="ARBA" id="ARBA00023203"/>
    </source>
</evidence>
<feature type="coiled-coil region" evidence="7">
    <location>
        <begin position="6953"/>
        <end position="7027"/>
    </location>
</feature>
<keyword evidence="11" id="KW-1185">Reference proteome</keyword>
<feature type="coiled-coil region" evidence="7">
    <location>
        <begin position="5019"/>
        <end position="5082"/>
    </location>
</feature>
<gene>
    <name evidence="10" type="ORF">XYLVIOL_LOCUS7654</name>
</gene>
<feature type="coiled-coil region" evidence="7">
    <location>
        <begin position="5498"/>
        <end position="5536"/>
    </location>
</feature>
<dbReference type="SMART" id="SM00150">
    <property type="entry name" value="SPEC"/>
    <property type="match status" value="44"/>
</dbReference>
<keyword evidence="3" id="KW-0677">Repeat</keyword>
<dbReference type="PROSITE" id="PS00019">
    <property type="entry name" value="ACTININ_1"/>
    <property type="match status" value="1"/>
</dbReference>
<feature type="compositionally biased region" description="Low complexity" evidence="8">
    <location>
        <begin position="9"/>
        <end position="27"/>
    </location>
</feature>
<evidence type="ECO:0000259" key="9">
    <source>
        <dbReference type="PROSITE" id="PS50021"/>
    </source>
</evidence>
<feature type="coiled-coil region" evidence="7">
    <location>
        <begin position="7416"/>
        <end position="7502"/>
    </location>
</feature>
<dbReference type="Gene3D" id="1.20.58.60">
    <property type="match status" value="32"/>
</dbReference>
<feature type="domain" description="Calponin-homology (CH)" evidence="9">
    <location>
        <begin position="233"/>
        <end position="340"/>
    </location>
</feature>
<dbReference type="CDD" id="cd21241">
    <property type="entry name" value="CH_SYNE1_rpt1"/>
    <property type="match status" value="1"/>
</dbReference>
<dbReference type="PROSITE" id="PS50021">
    <property type="entry name" value="CH"/>
    <property type="match status" value="2"/>
</dbReference>
<feature type="coiled-coil region" evidence="7">
    <location>
        <begin position="6457"/>
        <end position="6579"/>
    </location>
</feature>
<dbReference type="SUPFAM" id="SSF47576">
    <property type="entry name" value="Calponin-homology domain, CH-domain"/>
    <property type="match status" value="1"/>
</dbReference>
<comment type="subcellular location">
    <subcellularLocation>
        <location evidence="1">Membrane</location>
    </subcellularLocation>
</comment>
<dbReference type="PANTHER" id="PTHR47535:SF1">
    <property type="entry name" value="NESPRIN-1"/>
    <property type="match status" value="1"/>
</dbReference>
<name>A0ABP1P272_XYLVO</name>
<dbReference type="SUPFAM" id="SSF46966">
    <property type="entry name" value="Spectrin repeat"/>
    <property type="match status" value="42"/>
</dbReference>
<feature type="coiled-coil region" evidence="7">
    <location>
        <begin position="2677"/>
        <end position="2704"/>
    </location>
</feature>
<feature type="coiled-coil region" evidence="7">
    <location>
        <begin position="1531"/>
        <end position="1598"/>
    </location>
</feature>
<feature type="coiled-coil region" evidence="7">
    <location>
        <begin position="5332"/>
        <end position="5362"/>
    </location>
</feature>
<accession>A0ABP1P272</accession>
<keyword evidence="2" id="KW-0812">Transmembrane</keyword>
<evidence type="ECO:0000256" key="2">
    <source>
        <dbReference type="ARBA" id="ARBA00022692"/>
    </source>
</evidence>
<feature type="coiled-coil region" evidence="7">
    <location>
        <begin position="6670"/>
        <end position="6711"/>
    </location>
</feature>
<dbReference type="Gene3D" id="1.10.418.10">
    <property type="entry name" value="Calponin-like domain"/>
    <property type="match status" value="2"/>
</dbReference>
<evidence type="ECO:0000256" key="4">
    <source>
        <dbReference type="ARBA" id="ARBA00022989"/>
    </source>
</evidence>
<proteinExistence type="predicted"/>
<dbReference type="Proteomes" id="UP001642520">
    <property type="component" value="Unassembled WGS sequence"/>
</dbReference>
<dbReference type="InterPro" id="IPR002017">
    <property type="entry name" value="Spectrin_repeat"/>
</dbReference>
<protein>
    <recommendedName>
        <fullName evidence="9">Calponin-homology (CH) domain-containing protein</fullName>
    </recommendedName>
</protein>
<evidence type="ECO:0000313" key="11">
    <source>
        <dbReference type="Proteomes" id="UP001642520"/>
    </source>
</evidence>
<feature type="domain" description="Calponin-homology (CH)" evidence="9">
    <location>
        <begin position="384"/>
        <end position="487"/>
    </location>
</feature>
<evidence type="ECO:0000256" key="1">
    <source>
        <dbReference type="ARBA" id="ARBA00004370"/>
    </source>
</evidence>
<keyword evidence="4" id="KW-1133">Transmembrane helix</keyword>
<dbReference type="CDD" id="cd00176">
    <property type="entry name" value="SPEC"/>
    <property type="match status" value="10"/>
</dbReference>
<dbReference type="InterPro" id="IPR047290">
    <property type="entry name" value="CH_SYNE1_rpt1"/>
</dbReference>
<feature type="coiled-coil region" evidence="7">
    <location>
        <begin position="7843"/>
        <end position="7925"/>
    </location>
</feature>
<feature type="compositionally biased region" description="Polar residues" evidence="8">
    <location>
        <begin position="155"/>
        <end position="166"/>
    </location>
</feature>
<feature type="coiled-coil region" evidence="7">
    <location>
        <begin position="6742"/>
        <end position="6772"/>
    </location>
</feature>
<reference evidence="10 11" key="1">
    <citation type="submission" date="2024-08" db="EMBL/GenBank/DDBJ databases">
        <authorList>
            <person name="Will J Nash"/>
            <person name="Angela Man"/>
            <person name="Seanna McTaggart"/>
            <person name="Kendall Baker"/>
            <person name="Tom Barker"/>
            <person name="Leah Catchpole"/>
            <person name="Alex Durrant"/>
            <person name="Karim Gharbi"/>
            <person name="Naomi Irish"/>
            <person name="Gemy Kaithakottil"/>
            <person name="Debby Ku"/>
            <person name="Aaliyah Providence"/>
            <person name="Felix Shaw"/>
            <person name="David Swarbreck"/>
            <person name="Chris Watkins"/>
            <person name="Ann M. McCartney"/>
            <person name="Giulio Formenti"/>
            <person name="Alice Mouton"/>
            <person name="Noel Vella"/>
            <person name="Bjorn M von Reumont"/>
            <person name="Adriana Vella"/>
            <person name="Wilfried Haerty"/>
        </authorList>
    </citation>
    <scope>NUCLEOTIDE SEQUENCE [LARGE SCALE GENOMIC DNA]</scope>
</reference>
<dbReference type="InterPro" id="IPR001589">
    <property type="entry name" value="Actinin_actin-bd_CS"/>
</dbReference>
<evidence type="ECO:0000256" key="8">
    <source>
        <dbReference type="SAM" id="MobiDB-lite"/>
    </source>
</evidence>
<feature type="coiled-coil region" evidence="7">
    <location>
        <begin position="3539"/>
        <end position="3566"/>
    </location>
</feature>
<evidence type="ECO:0000256" key="3">
    <source>
        <dbReference type="ARBA" id="ARBA00022737"/>
    </source>
</evidence>
<dbReference type="PANTHER" id="PTHR47535">
    <property type="entry name" value="MUSCLE-SPECIFIC PROTEIN 300 KDA, ISOFORM G"/>
    <property type="match status" value="1"/>
</dbReference>
<feature type="coiled-coil region" evidence="7">
    <location>
        <begin position="5610"/>
        <end position="5644"/>
    </location>
</feature>
<comment type="caution">
    <text evidence="10">The sequence shown here is derived from an EMBL/GenBank/DDBJ whole genome shotgun (WGS) entry which is preliminary data.</text>
</comment>
<dbReference type="EMBL" id="CAXAJV020001294">
    <property type="protein sequence ID" value="CAL7946199.1"/>
    <property type="molecule type" value="Genomic_DNA"/>
</dbReference>
<feature type="region of interest" description="Disordered" evidence="8">
    <location>
        <begin position="45"/>
        <end position="189"/>
    </location>
</feature>
<dbReference type="Pfam" id="PF00307">
    <property type="entry name" value="CH"/>
    <property type="match status" value="2"/>
</dbReference>
<dbReference type="InterPro" id="IPR001715">
    <property type="entry name" value="CH_dom"/>
</dbReference>
<feature type="compositionally biased region" description="Low complexity" evidence="8">
    <location>
        <begin position="54"/>
        <end position="76"/>
    </location>
</feature>
<keyword evidence="6" id="KW-0009">Actin-binding</keyword>
<dbReference type="InterPro" id="IPR018159">
    <property type="entry name" value="Spectrin/alpha-actinin"/>
</dbReference>
<feature type="region of interest" description="Disordered" evidence="8">
    <location>
        <begin position="1"/>
        <end position="32"/>
    </location>
</feature>
<dbReference type="InterPro" id="IPR052403">
    <property type="entry name" value="LINC-complex_assoc"/>
</dbReference>
<sequence>MSQTPPSKGTSPAGSRASPGSPSTPRGGRLRDRVNFFVELFEDKEARRSAGQFRSPTNPRPTSGPSSRPSSRASDSSFEESFERLVEEGELNGSKVVKFEKITMRKSVKEIGGGGAGGVTSLQRSLTESSRTPSEEHALEDSAYQSHSHGAPNHGSKSSSVTSFTRFPSEESLSHRRGSSPQQHLGLDDRTPSEWYAEYRTQSFQNVATRIEYVRSKSEYDAHIAEIKDEQERVQKKTFVNWINSYLSKRSPPLRVDDLIEDLKDGTRLLALLEVLSGEKLPVERGRNLKRPHFLSNANTALQFLQSKKIKLVNINSSDLVDGRPPVVLGLIWTIILYFQIEENTRALEYLGHTWGSQSSLESLSTQGSAASERKRISSEKWKQGARKTLLQWVTNALPKDIKVRDFGESWRDGNAFLAIIDAIKANLVNIAAMREATNRARLATAFHVAESELGIARLLDPEDVDVPQPDEKSIMTYVAQFLHKYPEPGSAASDSFAAVQQEYDSLLSWLYERLKFLEQMESSPLGFDEYAALKAEVEQQRVVYNKLQRLVETPSMISITRDSWGHVRNLWKTMEMLMLRWLWLLDSYLPGELGVVGRWLCRAEDLLLSDNDIPEEMTEETANIISNKLEEHKKFFLDLPSMTERFQAARMSEAALKVHPQQLNEMAARLDSLPDRAAKRRIRLKFLEHKCCLIAFLFLVETKLKGWSVKYGTEESVHQMLEQYRNFVSRNRIFQEFQKAYLDMQQVVDDYKREGNIDREESASIDRFMRETSDKWKSVSMDLRCVQSMLEEVVAYWRRWNVIADEFVAWLNTAEPALNLPEEERMEFFQDISVWKDKHQQLSDTVTFLIATSDEPVALQLKQRYTNLTSRWESLFQEAKQYMHAGDVIRNRKDYRAGVETLQKWLRNVESALSATDLTTTEKIKAYGEKLQVFHNEVEGIEDLFKSISKKFQTLIQDLSRDEVDKMMNTLKKEKEALVKVRALIPMQLHLYHQLLVQQESLEAGQKEIATWLDEAERMLTTVDLSGGREHILAQLERHKAFFSRTLYYKSMLESKNKVFTSIVKSVDSHADVDTAEGGKTLRELNERFNRVSQAAQAQEQRLQEAVRCWTKFKDSERQVCEWLSVAETMMNDKHTDNRRSIEYHKNFFSNVNEKWIQDFTNAGHDLKNILPVEKQAPILEAVEALQRRWKEVLTFAPLHLMRLEFRLDETTFLHYLKEIEVEVNSEQQALMKNDNVESILQRNKEFFVNRGTVIGVEKCLQSLKRISHAYSQMKPDDNTLAEAAQNAERLWEDSAQRVERLREQLKQVPEQWAAYKKKFDEMVRWMDHVDSNLRTILHEVNTLEEFETEKTIFQKICREADSKREEMKWLVQTLDSLTSNRSDHEALSEQHRLEQLITRYKNLIPTIEITMTKTDIYSKSYTYRKDVREVCTLLRKVRDVSKVDVVAESPETLQAAVANQETRLNQLEQQRPSIVSMLQRGKDLLKDQHAPPFVSLEVQQLESSWNDTYGQSVETLKSLKSSQKLWNTYLEQKEEILKLIEQADEELRKIETTTYYDASQVSSDLQHKQDFSSTLRKSAEELLKKLQETYTQLTEIAPPERKEVLRKEITITEKKMETTLRTVQEKVVHLQQHSIRWNKFQAKLNELQLWTQQSAPQSIADTENLATTPEEMVYRTESLQKEIHEKIKTLKFLEEESQKLVKVSDGGDSLPGKQLRGDIVNLEKTIGSLQKSIVVQRQTAAENLQTWKEYEKGIQALKPWIEEAESKAATIGSKPTTLPQAAQMLETAKAFEIRCQQHFPQVQDLSLISQRITGKTSASDEVDAVHTRWNAVHDIAVQTTTKLDKLVTSWNSFESEIKEFTEWLEKSERTVLVEPNTQTPEVSVLEKELTRLKEFNKTISDHQAQLISLTQVSDHISHGLSLEGATNLKARVSDIKSRVSKLADTVRLQINKVSDSLLARQEFQMKITDFENWMSRLRSNIAEISDATVDTVDTNLQAVHAYIQEHSEKQPSFAAIYDEVKQLSARGSVMEAAALDETYTNLAKKYNALEDDLQQKKKGLEKWIELLSWLNDANAQLSHCKYEAEARKPTIADLDRFSSELQTIYDKIDSWKQHVMPDSAVGIQIRDKQGKPLSASGLLNDLENKALALKNEISVKRDRLENLGARWNNFRTLQQTITEKILNTQTALQETVYNVDSCKQLAPAVEKIDQLIEEHQKREQEKEILHFEGSTLMKEDQRSTTNIQVVLSSVDANWEKVNELLREQRKKYADMNTDWKVYEEARQRLKKSIDEANSLCRSVKGVPYDITQASMALEKHKKALDALKKGKQFLDKMDAKAQQLTKEASLMPRFNSELIENDLAEVRQRYQESYNDISGKLQAYETQVIIWKQIEESKSELTKWLANTNEALTTAFERMMDAENCQARLIRYREELPGYQQLYQNIVTKIEQLVKLNNDTEIPTLNSLHKLLDDQFKLVKSSADKLESLTSTLNERERTIRQEMKRCGDLISKIREDIIKCDDLTGENTKILGRINKCQELKTELEKCDYSLSKVEETLTKMSTEYPSISRSSLPKELQALQLRRDGVASHANKVIATLVAFLTKLYHEKFGALQRMVVTLKEKVAWCEPEQSSDRYNLEVKMASLKDVEAGIADCVARKEDTDNSLKLLSSVESAETMAALKADRDKVEVDLESLKSSYSKIKNDLERNIALWQRYELTSENVLSWLKENENRIRAEASALLNLDDIEQKIAEMTQVQKTVMEYQTELKELTALAEDITRVSSESRVNQYINHLNTRYDYVLKFLAQHLDRLRELKGNRDQYVANKKKLEAWIENAEKTLKAFDEITGPKPITFYQSRLKELKAFAEEREVGQAILNKTAEAGEALFARITPDQREMIRTELRNFRNRVDAMADRTNAIYKKIESDMMHRSSFEDKFSQVKQWLLDAQNKLGEKQELLPTLQEKKLTLHLYRTVAQDVTVHKNILQQLQDRLSTAPDDDTSEMLGNVIEAYDKLSNEVEGRISIAEKHVSNHEAYLQTFEKTRDWINTVINEGTPIIEDFSVERDTAQTKIAAIENLLQQKAEGDRILADCNQQLNIVLEQTSLPGHSALLTNFEQQKKIWEDFLKRCMAARDKLKHMFNQWSEFEKIVEGLEGWIKQMETQLKDQSLKSTEEAKRAHLQKLRALEESIIAKGAEFNAAIEKSQSIEAEADLATRVSRQTTKYQAIKNQIKEAVMRYEQFVKEHNTFNVKYNQLLQWITDIQSELKRHSEIVGDLSVLQSRQKLIRDLSDTRTKENARFESVIDLGEKLYVHTSPDGREIIRQQLRNLRTLWDGFSEDLQNTTQKLDQCLMQFAEFSLSHEQLTAWLRDVERAMHQHTELKCTLEEKRAQLQNHKIMHQEIMSHQTLVESVCDKAQQLVDQTKDTSLNVFLPSIKQLFHNIVSKSKDLLENLEDCVEKHHKFNLQVKSFSDWLNAEREKLAECNDVTGERTDISRRLATLAMLKDDQMQGAEQLGKLKELSDTVVKRTAPKGWDAINKEITVLESNLRQYLSEIESVEDKQKAALQKWQDFEEKMEAHTKWFCAMEAAFRDQQLQPTLQDKEARLQALKEKRDAIFKEESKIDEFVDKSHSLLHASAVERIKPMISQISNRYQLLHVLSKQVVTRCETIVDDHRTYEEKLKVVDAWLTQLEQSLSGLKKDETSGNLEEKVSRLQILLAEKEQGEHRLAGLITFGERILADTSAQGREIIRHELRQARERWDKLVEDIAEQQKKQDAQSLQWSNYQETLQQILAWLDTMERSVKQDASITWSSLQEIKSKLQKSKGMHQEILSYKRIIEGVSEKANALTYTAQAPSDAQQKAASVSGRYEDLVEMSQKNISNLETLLDTFQQFYDLQKSYQDYQKQQWEQLANYSDYTGNKTALQAQLAKITELQDGQREGELKLNILSEHVAQSAHYLSPRSLESMERDLATLRFEHKKFATAVNDIIRCIEERIQQWSEYENSLERLLAWLADAESSLKNYSLKNTLEEKQEQLEKYQALQKTALSWDTEVTELVALGDHLDQMLIVNLRQNEAEFDKMSDESSELMQISGETRFSASVQQITSRFQSIQATAKELVKKCEQAVADHAAYLERYKQCSEWLANARTTYQSIKEDLSGTRQELTTNVATLKDLLARQSSATLLINNTVEAGERLYPTTGMEGREIVRQQLLDLQQAFEELYDSIASTERELQSKISRWSGFDDSNEAFEKWLKTIETQLKPEIELKTTLDEKRAQLQIYRSFLHDIQSHQQDLLDLRDKADNLPDSTDKVHQTLKKLNERHATVLKRAAAFVERYEGIVSDHQQYSKAVLDTHEWLDATHNAVILWGDTELERVSLHTNLDRLKNLLQSLPEDKPRVQQIRLLGEKVIPGTLESGQVNIRSQIDSSQQEWESLVTAVKSTIETLENKLQQWNEFETSKERCLAWMRETDTKLHAVDLKATLQEKKDQLELLKTLQGQVRAKELEIDAVTEKAQQLHKNITSRTTHMSELSIKYQQISNKVKDLNSRWHQYVTTHQEFDNQVAECTRWLDDIRKKLAYCSDLGASSQKDLENKMEIVQDLLLYKEDGFAKVQGIVELAQAVLANTAPTGHKAINDAVGKLQEQWSALASKMLETKTNLDDSINKWAGLLEQIQSMNKTVDYMQTALNEFEPFQTTMSEKRCQLERIKALEEKVRCENIEVDSLKIKVAEMIASGPQGLAASQAQSILNRFDTLFEKIKSLLAEREEQYKDHRLYKEAHDDIINWLSRAREKIPSMKQRPLSDKLAIENAVAPLESLLNKKAQGELLVEHLQHTGKVTCASTSPQGQEIIKNEVKALTESFEELFREIKQQKDQLEQTVSQWRDYKDEYERLSDWLQQFDILIKAQKNSLLPNVAEKEKQVQEVKEILENLLKGQEQIDKFNKTASGLLSSHLDTYINNQLRHLNSRYQVQVNLAKDVLNKVETNLAQHKEYEANLAKTRAWIENAKQIIRKGTEAASTSSREELQNRLDNIQELLRKREEGQNLVHLTVNCGEKVMRNTRSDGREEINAQLKEIQNDWERLVKKISTTKVHLETSLLQWADYSSSYLQLQQWINDREAKLQQVCEQKVSKARKGLAGLSSLAIGERKANLRQTNSIVQDIVAFEPMIQSVTTKAEDLRQATPATEISIKYETLSKQAQELYAKQKETVEQHQAFIDSGNEFIQWIRAAKERLGKCSEPTGDKESLANKITQLKVLQSELPEGQKKLQHALEQGNAACQIADEEDKEIIEEEVALLQEEYDSYVDSLNNTKSLLEVGIVKWTEYEDQFSEATEWLTQTEQLVQSFNKLQDSLEEKKNVLEQFQIHLQTLFDWQKELDRLNMKAQMLLETCADTRISNAITQLTTKYNALLSLAKEIMRRLELHYQEHQQHNTLYQECQDWIERTRDKLGECKEIPSTLTEVNNKLHTCKAIRQTLEQGQNKLRYALELKEKVIMNTEQNGAAKIQEDTENLKTEFEKLLVNVEDIRQKLSARASALEELNKIHRLTTDWIEEIEGKIQPGEMYKNDLSEKRAVLEKYKTVQRDIQGHGETVDRLKARLAEDSSIPVGPYQSTIAKYDELTKLIAEKIRNLEEQVNDHEKFQQAHNEAADWVRHTKLELQQNCDTHGEKERIIERENKVNQIIASLPKGESLISKVIDLSDGVIACTGPEGQEAIKQDVKQLQANWKSLQAQCHESQKTLSNCISSWSQFTAALDSMKRWIDHFQKKVNDEQSKENKTPEDLVRCKSLVEEAVQQKPVLEDLNDKCEALLEMSACSWARDKTVQLQSAYTSLLTDMQGLVSKVEKNLSDHTEFLKARKEMEDWLRIAQGSVQDCMGVGDAEWAKDKLETIKIVATRITEGQHLLSTLQNAFTKAIDTAVPEQQEQLRSDMAGLLSSWEQLSIDLNTVQARLKSLLNRWDDHAEAHGKLKRWIEETEKSMLELPDTKGEFGDMKTMLERYKHIQEEVRGKKTELDHLMEEASELSKLAKKNTPLERTRELLKRWQNLSENVDERKRLVENEMQEYNAYHAALQETEKWLLQISFQLMAHNSLYITNKEQTVSQIKQHESLLIEIENYTSVLDDLKLKGNGQISRYVAANPEIKTVIETQLQNVQESYNSLLNTALQIKKRLAESLVKFQEYENTLESIMKNLDAYEREIAQEMEAPIDTLDAAKQRFENARTLHNKLQGEKTKLALAVEACEAAVACVSRPGSPLDAPPVQIPAREVEVRNKLEELIDQAQGHLMNVTKALNELEEQTRQKNALRGWINQQRALCAEWKSRPAKLRSEAAHAELQAMNDLLGNVGERRTHALTELSLHEDDQDIEEGLNKLEAELTDAITGKQAAQDLIQKYRTQVQNIQSWLDALSKKVDVIEKGNGQTIGQKIASVKEITAEFESQGPGKLGEVKSLGDQVMDSVSNLDSQQIEEQIKSVERRYADIGKKLQRKAQVLDMTAQGIEATRQEIEENRDWMQQKKEQAQMSGPVGFDTKQAEERLLALKAMLKEAEGKQMIIDTLEKRVGNMQNELETNEQQQLENETKALRGEQAQLCTILTEGISSATAAADARRKFEGDLEKARAWIKSKSNNLKKLSGYLPLKASKVEQDILQHGELEADIDSFSEKDLNDILKQGHNFLKECSEEDRARLEKILDELNDDYEELKSEAQEKQAALADLLQGRKAFESEMDKCRRWINEAEVATSSDVRSSSIDILREQLAKYDRLKKEAKEYADDIEKLLQQGKSILPTVSDADKMELSEQLQNMKEAHGRVAGIINERALALQKSIEEAEESLARVAEAVQYMTDVQKELHELNKPIGSRVEDVEAMLDAYERILNDLKANKAKLSDLQSVNVGDLHGVLTQQDDLIKAIESQIAKLRQLLLLRQQFIALITEILTFIAKYTEIVRDIETSGQTTEEKIKRYDDAILKIQECEATLASATDKGQQIAAEGSTADRNNITEQLQSLKQQLQALRRAVETQREQHELAAAEHKRLANELAEILDWLEDKEKEVKSRPLLERDPVSVEAELKKHNELCEAVNEHLDRIRNLKNSVPHEEGMPGSLKEMLSEAVSLLTSLPREMEERGNYLESNMKLRQEYAALTEKLRSWVCEAEIRLESDKDGLDFENILSDLEEHKIYFSSEPSIRELVSQQIQQAADKIWPSLTTSEQEELSAEQQQHTQLLKNTLNTAKSHRARLEQGAETWRDYTQTLERVRAVIARTRFTDEPVTTLAGLQFNIQKITHALNDIQNQQFELDLLIERSREVLRLADADNKKTIESQVSEISADWKELVSGLEGRRGALEALSKHWEGLESQWSTIETRVNTTEEKSKLLDTVVRSKQHVQDTIKALHELVAEAEKLKPMAEEVQALSGPVLAYLAAFTEAPAHALEEKLNKLQNSVESLIDSLQKKSQKADEDLEAFEGTEREIEQLRKRLNEARERASNLYVFGPDQDATEEELDELVTDVERLLDKAKKFSGSTKARYQASQQLVPSDLAQHLTALELCAEATAQVMEEKQREQKRARTVRSDYLTDLDEVQAWIRQAELKVQDRSIEAHPLKEQLKVVQDELGTITDKLERLTRNGRTIAENTRDDAEKQLIESTVHNVTEQLNQVRNWLDERKQVVADTIDAWQRFLTLYEAVKAWTEEKKQFLVEPLKLSTLVQARQRLHEYSTAVKSCKQINKNLSDMGKELESIGQVCSVGDLPEKLLEAEEAKVQVEGQLLERNALLQETSEEWEQCERKMKEVKTWIEKAKQSLESPQNKKKPLRDQHSIREKMLSDIAIQKTKISMSMEKLQVHFRSGIGGDSRIGETVDELLAELDTLNSNVKEQTTSLEACLAQIDQYQQEIQQLRQQIMQVEQQLRTVLSPTYLSTDKEKALQEQQIYRERIKVLQSKIQARTERSKILVQRGRPDPEPLDP</sequence>
<feature type="compositionally biased region" description="Basic and acidic residues" evidence="8">
    <location>
        <begin position="97"/>
        <end position="109"/>
    </location>
</feature>